<dbReference type="Gene3D" id="3.40.720.10">
    <property type="entry name" value="Alkaline Phosphatase, subunit A"/>
    <property type="match status" value="1"/>
</dbReference>
<sequence length="503" mass="56652">MQPNVVVIVADALRADRVGTRGLTPNLDALASRSATFTEAFSTTNVTDVAVTSIQTGRYPLSHGVVNHGFRITDEEKAAVETTGQLPELLSDAGYRTGKFGRPLGRWHRNGFDHYPVTGERETAFDESDETKYSDIGTRLDAIHPTLRDLGSTAYQRVLEPTRERLFGARNDVGDDYFDDTPDEVVRDFDAFVGESGPCYAFVHLMDTHVPYAVDPNLVREYLDRYDYEVERLHGVAEHVPTHFHDLVTSGAFPEVRERYYFGDDQPSSAVVSAHYDAAVTEVDRRIGALIDVLDARDQFENTLLVVLSDHGESLTEHGIYYDHHGLYDVSTRIPFVVNPPNYSGTPATFDDLVQLTDVAPTVLDYLDLDPVPEMDGLSLRPTLDAGEPLDRSVVLAEEAHTQRRRMLRTREEKLIYLVEGDTVCRYCGVQHAPATELYDLRTDREERHNLASERPERVTDLRAQAEEMATVLAERRGETSEETVEYDDEAEIHDRLEALGYR</sequence>
<dbReference type="InterPro" id="IPR017850">
    <property type="entry name" value="Alkaline_phosphatase_core_sf"/>
</dbReference>
<protein>
    <submittedName>
        <fullName evidence="3">Sulfatase</fullName>
    </submittedName>
</protein>
<accession>A0ABD5R7J2</accession>
<evidence type="ECO:0000313" key="4">
    <source>
        <dbReference type="Proteomes" id="UP001596201"/>
    </source>
</evidence>
<evidence type="ECO:0000313" key="3">
    <source>
        <dbReference type="EMBL" id="MFC5365919.1"/>
    </source>
</evidence>
<reference evidence="3 4" key="1">
    <citation type="journal article" date="2019" name="Int. J. Syst. Evol. Microbiol.">
        <title>The Global Catalogue of Microorganisms (GCM) 10K type strain sequencing project: providing services to taxonomists for standard genome sequencing and annotation.</title>
        <authorList>
            <consortium name="The Broad Institute Genomics Platform"/>
            <consortium name="The Broad Institute Genome Sequencing Center for Infectious Disease"/>
            <person name="Wu L."/>
            <person name="Ma J."/>
        </authorList>
    </citation>
    <scope>NUCLEOTIDE SEQUENCE [LARGE SCALE GENOMIC DNA]</scope>
    <source>
        <strain evidence="3 4">CGMCC 1.12237</strain>
    </source>
</reference>
<feature type="domain" description="Sulfatase N-terminal" evidence="2">
    <location>
        <begin position="3"/>
        <end position="368"/>
    </location>
</feature>
<dbReference type="InterPro" id="IPR050738">
    <property type="entry name" value="Sulfatase"/>
</dbReference>
<comment type="similarity">
    <text evidence="1">Belongs to the sulfatase family.</text>
</comment>
<evidence type="ECO:0000259" key="2">
    <source>
        <dbReference type="Pfam" id="PF00884"/>
    </source>
</evidence>
<organism evidence="3 4">
    <name type="scientific">Salinirubrum litoreum</name>
    <dbReference type="NCBI Taxonomy" id="1126234"/>
    <lineage>
        <taxon>Archaea</taxon>
        <taxon>Methanobacteriati</taxon>
        <taxon>Methanobacteriota</taxon>
        <taxon>Stenosarchaea group</taxon>
        <taxon>Halobacteria</taxon>
        <taxon>Halobacteriales</taxon>
        <taxon>Haloferacaceae</taxon>
        <taxon>Salinirubrum</taxon>
    </lineage>
</organism>
<dbReference type="AlphaFoldDB" id="A0ABD5R7J2"/>
<proteinExistence type="inferred from homology"/>
<gene>
    <name evidence="3" type="ORF">ACFPJ5_03150</name>
</gene>
<dbReference type="PANTHER" id="PTHR42693:SF33">
    <property type="entry name" value="ARYLSULFATASE"/>
    <property type="match status" value="1"/>
</dbReference>
<dbReference type="EMBL" id="JBHSKX010000001">
    <property type="protein sequence ID" value="MFC5365919.1"/>
    <property type="molecule type" value="Genomic_DNA"/>
</dbReference>
<dbReference type="Pfam" id="PF00884">
    <property type="entry name" value="Sulfatase"/>
    <property type="match status" value="1"/>
</dbReference>
<dbReference type="InterPro" id="IPR000917">
    <property type="entry name" value="Sulfatase_N"/>
</dbReference>
<dbReference type="CDD" id="cd16148">
    <property type="entry name" value="sulfatase_like"/>
    <property type="match status" value="1"/>
</dbReference>
<dbReference type="RefSeq" id="WP_227228746.1">
    <property type="nucleotide sequence ID" value="NZ_JAJCVJ010000001.1"/>
</dbReference>
<keyword evidence="4" id="KW-1185">Reference proteome</keyword>
<dbReference type="PANTHER" id="PTHR42693">
    <property type="entry name" value="ARYLSULFATASE FAMILY MEMBER"/>
    <property type="match status" value="1"/>
</dbReference>
<name>A0ABD5R7J2_9EURY</name>
<evidence type="ECO:0000256" key="1">
    <source>
        <dbReference type="ARBA" id="ARBA00008779"/>
    </source>
</evidence>
<dbReference type="Proteomes" id="UP001596201">
    <property type="component" value="Unassembled WGS sequence"/>
</dbReference>
<comment type="caution">
    <text evidence="3">The sequence shown here is derived from an EMBL/GenBank/DDBJ whole genome shotgun (WGS) entry which is preliminary data.</text>
</comment>
<dbReference type="SUPFAM" id="SSF53649">
    <property type="entry name" value="Alkaline phosphatase-like"/>
    <property type="match status" value="1"/>
</dbReference>